<comment type="similarity">
    <text evidence="2 10">Belongs to the 'phage' integrase family. XerC subfamily.</text>
</comment>
<keyword evidence="8 10" id="KW-0233">DNA recombination</keyword>
<comment type="subcellular location">
    <subcellularLocation>
        <location evidence="1 10">Cytoplasm</location>
    </subcellularLocation>
</comment>
<accession>A0A4D7CPS4</accession>
<dbReference type="InterPro" id="IPR044068">
    <property type="entry name" value="CB"/>
</dbReference>
<dbReference type="PROSITE" id="PS51900">
    <property type="entry name" value="CB"/>
    <property type="match status" value="1"/>
</dbReference>
<dbReference type="InterPro" id="IPR023009">
    <property type="entry name" value="Tyrosine_recombinase_XerC/XerD"/>
</dbReference>
<dbReference type="GO" id="GO:0006313">
    <property type="term" value="P:DNA transposition"/>
    <property type="evidence" value="ECO:0007669"/>
    <property type="project" value="UniProtKB-UniRule"/>
</dbReference>
<evidence type="ECO:0000256" key="6">
    <source>
        <dbReference type="ARBA" id="ARBA00022908"/>
    </source>
</evidence>
<dbReference type="NCBIfam" id="NF040815">
    <property type="entry name" value="recomb_XerA_Arch"/>
    <property type="match status" value="1"/>
</dbReference>
<comment type="subunit">
    <text evidence="10">Forms a cyclic heterotetrameric complex composed of two molecules of XerC and two molecules of XerD.</text>
</comment>
<evidence type="ECO:0000256" key="2">
    <source>
        <dbReference type="ARBA" id="ARBA00006657"/>
    </source>
</evidence>
<evidence type="ECO:0000313" key="13">
    <source>
        <dbReference type="Proteomes" id="UP000298615"/>
    </source>
</evidence>
<keyword evidence="7 10" id="KW-0238">DNA-binding</keyword>
<dbReference type="KEGG" id="vao:FA707_03850"/>
<dbReference type="InterPro" id="IPR010998">
    <property type="entry name" value="Integrase_recombinase_N"/>
</dbReference>
<dbReference type="OrthoDB" id="9801717at2"/>
<keyword evidence="9 10" id="KW-0131">Cell cycle</keyword>
<gene>
    <name evidence="10 12" type="primary">xerC</name>
    <name evidence="12" type="ORF">FA707_03850</name>
</gene>
<dbReference type="GO" id="GO:0007059">
    <property type="term" value="P:chromosome segregation"/>
    <property type="evidence" value="ECO:0007669"/>
    <property type="project" value="UniProtKB-UniRule"/>
</dbReference>
<dbReference type="InterPro" id="IPR011931">
    <property type="entry name" value="Recomb_XerC"/>
</dbReference>
<dbReference type="PANTHER" id="PTHR30349:SF77">
    <property type="entry name" value="TYROSINE RECOMBINASE XERC"/>
    <property type="match status" value="1"/>
</dbReference>
<dbReference type="SUPFAM" id="SSF56349">
    <property type="entry name" value="DNA breaking-rejoining enzymes"/>
    <property type="match status" value="1"/>
</dbReference>
<dbReference type="PROSITE" id="PS51898">
    <property type="entry name" value="TYR_RECOMBINASE"/>
    <property type="match status" value="1"/>
</dbReference>
<evidence type="ECO:0000256" key="3">
    <source>
        <dbReference type="ARBA" id="ARBA00022490"/>
    </source>
</evidence>
<keyword evidence="6 10" id="KW-0229">DNA integration</keyword>
<dbReference type="Gene3D" id="1.10.443.10">
    <property type="entry name" value="Intergrase catalytic core"/>
    <property type="match status" value="1"/>
</dbReference>
<dbReference type="GO" id="GO:0003677">
    <property type="term" value="F:DNA binding"/>
    <property type="evidence" value="ECO:0007669"/>
    <property type="project" value="UniProtKB-UniRule"/>
</dbReference>
<proteinExistence type="inferred from homology"/>
<dbReference type="InterPro" id="IPR050090">
    <property type="entry name" value="Tyrosine_recombinase_XerCD"/>
</dbReference>
<dbReference type="HAMAP" id="MF_01808">
    <property type="entry name" value="Recomb_XerC_XerD"/>
    <property type="match status" value="1"/>
</dbReference>
<dbReference type="NCBIfam" id="TIGR02224">
    <property type="entry name" value="recomb_XerC"/>
    <property type="match status" value="1"/>
</dbReference>
<dbReference type="AlphaFoldDB" id="A0A4D7CPS4"/>
<reference evidence="12 13" key="1">
    <citation type="submission" date="2019-04" db="EMBL/GenBank/DDBJ databases">
        <title>Vagococcus sp. nov., isolated from faeces of yaks (Bos grunniens).</title>
        <authorList>
            <person name="Ge Y."/>
        </authorList>
    </citation>
    <scope>NUCLEOTIDE SEQUENCE [LARGE SCALE GENOMIC DNA]</scope>
    <source>
        <strain evidence="12 13">MN-17</strain>
    </source>
</reference>
<keyword evidence="5 10" id="KW-0159">Chromosome partition</keyword>
<feature type="active site" evidence="10">
    <location>
        <position position="148"/>
    </location>
</feature>
<evidence type="ECO:0000256" key="9">
    <source>
        <dbReference type="ARBA" id="ARBA00023306"/>
    </source>
</evidence>
<dbReference type="InterPro" id="IPR004107">
    <property type="entry name" value="Integrase_SAM-like_N"/>
</dbReference>
<comment type="function">
    <text evidence="10">Site-specific tyrosine recombinase, which acts by catalyzing the cutting and rejoining of the recombining DNA molecules. The XerC-XerD complex is essential to convert dimers of the bacterial chromosome into monomers to permit their segregation at cell division. It also contributes to the segregational stability of plasmids.</text>
</comment>
<evidence type="ECO:0000256" key="7">
    <source>
        <dbReference type="ARBA" id="ARBA00023125"/>
    </source>
</evidence>
<organism evidence="12 13">
    <name type="scientific">Vagococcus zengguangii</name>
    <dbReference type="NCBI Taxonomy" id="2571750"/>
    <lineage>
        <taxon>Bacteria</taxon>
        <taxon>Bacillati</taxon>
        <taxon>Bacillota</taxon>
        <taxon>Bacilli</taxon>
        <taxon>Lactobacillales</taxon>
        <taxon>Enterococcaceae</taxon>
        <taxon>Vagococcus</taxon>
    </lineage>
</organism>
<evidence type="ECO:0000256" key="11">
    <source>
        <dbReference type="NCBIfam" id="TIGR02224"/>
    </source>
</evidence>
<feature type="active site" evidence="10">
    <location>
        <position position="245"/>
    </location>
</feature>
<evidence type="ECO:0000313" key="12">
    <source>
        <dbReference type="EMBL" id="QCI86145.1"/>
    </source>
</evidence>
<dbReference type="GO" id="GO:0051301">
    <property type="term" value="P:cell division"/>
    <property type="evidence" value="ECO:0007669"/>
    <property type="project" value="UniProtKB-UniRule"/>
</dbReference>
<dbReference type="InterPro" id="IPR011010">
    <property type="entry name" value="DNA_brk_join_enz"/>
</dbReference>
<evidence type="ECO:0000256" key="1">
    <source>
        <dbReference type="ARBA" id="ARBA00004496"/>
    </source>
</evidence>
<dbReference type="Pfam" id="PF02899">
    <property type="entry name" value="Phage_int_SAM_1"/>
    <property type="match status" value="1"/>
</dbReference>
<dbReference type="EMBL" id="CP039712">
    <property type="protein sequence ID" value="QCI86145.1"/>
    <property type="molecule type" value="Genomic_DNA"/>
</dbReference>
<keyword evidence="4 10" id="KW-0132">Cell division</keyword>
<keyword evidence="3 10" id="KW-0963">Cytoplasm</keyword>
<dbReference type="PANTHER" id="PTHR30349">
    <property type="entry name" value="PHAGE INTEGRASE-RELATED"/>
    <property type="match status" value="1"/>
</dbReference>
<dbReference type="InterPro" id="IPR013762">
    <property type="entry name" value="Integrase-like_cat_sf"/>
</dbReference>
<evidence type="ECO:0000256" key="8">
    <source>
        <dbReference type="ARBA" id="ARBA00023172"/>
    </source>
</evidence>
<dbReference type="Pfam" id="PF00589">
    <property type="entry name" value="Phage_integrase"/>
    <property type="match status" value="1"/>
</dbReference>
<dbReference type="GO" id="GO:0005737">
    <property type="term" value="C:cytoplasm"/>
    <property type="evidence" value="ECO:0007669"/>
    <property type="project" value="UniProtKB-SubCell"/>
</dbReference>
<feature type="active site" description="O-(3'-phospho-DNA)-tyrosine intermediate" evidence="10">
    <location>
        <position position="280"/>
    </location>
</feature>
<dbReference type="InterPro" id="IPR002104">
    <property type="entry name" value="Integrase_catalytic"/>
</dbReference>
<sequence length="299" mass="34693">MMKESWLVSFLTYLIVERHFSEHTKTAYHDDIQDYLDFLVETGEADFLQVTPQDVRIYLSYLYDKGYSRTSISRKISSLRSFYNFLLQQEQLSENPFSYVQMKKGQLRLPRFLFEKEMDVLFETAKGEGPLDYRNLAILELMYGTGIRVSECAGAKLSDIDFNLGVILVRGKGNKERYVPFGSYAADALVDYIENARNELMTKYDKTHEALFVNHYGDPITPKGIEYILKQLIKKSSLTTDIHPHMLRHTFATHLLNNGADMRTVQELLGHVSLSSTQIYTHVTKENLQKSYRNFHPRA</sequence>
<evidence type="ECO:0000256" key="10">
    <source>
        <dbReference type="HAMAP-Rule" id="MF_01808"/>
    </source>
</evidence>
<feature type="active site" evidence="10">
    <location>
        <position position="172"/>
    </location>
</feature>
<feature type="active site" evidence="10">
    <location>
        <position position="248"/>
    </location>
</feature>
<evidence type="ECO:0000256" key="4">
    <source>
        <dbReference type="ARBA" id="ARBA00022618"/>
    </source>
</evidence>
<feature type="active site" evidence="10">
    <location>
        <position position="271"/>
    </location>
</feature>
<name>A0A4D7CPS4_9ENTE</name>
<dbReference type="NCBIfam" id="NF001399">
    <property type="entry name" value="PRK00283.1"/>
    <property type="match status" value="1"/>
</dbReference>
<protein>
    <recommendedName>
        <fullName evidence="10 11">Tyrosine recombinase XerC</fullName>
    </recommendedName>
</protein>
<dbReference type="Gene3D" id="1.10.150.130">
    <property type="match status" value="1"/>
</dbReference>
<dbReference type="GO" id="GO:0009037">
    <property type="term" value="F:tyrosine-based site-specific recombinase activity"/>
    <property type="evidence" value="ECO:0007669"/>
    <property type="project" value="UniProtKB-UniRule"/>
</dbReference>
<dbReference type="CDD" id="cd00798">
    <property type="entry name" value="INT_XerDC_C"/>
    <property type="match status" value="1"/>
</dbReference>
<evidence type="ECO:0000256" key="5">
    <source>
        <dbReference type="ARBA" id="ARBA00022829"/>
    </source>
</evidence>
<dbReference type="Proteomes" id="UP000298615">
    <property type="component" value="Chromosome"/>
</dbReference>
<keyword evidence="13" id="KW-1185">Reference proteome</keyword>